<evidence type="ECO:0000256" key="1">
    <source>
        <dbReference type="SAM" id="MobiDB-lite"/>
    </source>
</evidence>
<gene>
    <name evidence="3" type="ORF">CLV35_2109</name>
</gene>
<evidence type="ECO:0000313" key="3">
    <source>
        <dbReference type="EMBL" id="RKS75632.1"/>
    </source>
</evidence>
<dbReference type="Proteomes" id="UP000281955">
    <property type="component" value="Unassembled WGS sequence"/>
</dbReference>
<dbReference type="SUPFAM" id="SSF88713">
    <property type="entry name" value="Glycoside hydrolase/deacetylase"/>
    <property type="match status" value="1"/>
</dbReference>
<dbReference type="PANTHER" id="PTHR10587:SF137">
    <property type="entry name" value="4-DEOXY-4-FORMAMIDO-L-ARABINOSE-PHOSPHOUNDECAPRENOL DEFORMYLASE ARND-RELATED"/>
    <property type="match status" value="1"/>
</dbReference>
<dbReference type="InParanoid" id="A0A420XR00"/>
<dbReference type="InterPro" id="IPR050248">
    <property type="entry name" value="Polysacc_deacetylase_ArnD"/>
</dbReference>
<comment type="caution">
    <text evidence="3">The sequence shown here is derived from an EMBL/GenBank/DDBJ whole genome shotgun (WGS) entry which is preliminary data.</text>
</comment>
<dbReference type="GO" id="GO:0005975">
    <property type="term" value="P:carbohydrate metabolic process"/>
    <property type="evidence" value="ECO:0007669"/>
    <property type="project" value="InterPro"/>
</dbReference>
<feature type="compositionally biased region" description="Low complexity" evidence="1">
    <location>
        <begin position="9"/>
        <end position="30"/>
    </location>
</feature>
<dbReference type="GO" id="GO:0016810">
    <property type="term" value="F:hydrolase activity, acting on carbon-nitrogen (but not peptide) bonds"/>
    <property type="evidence" value="ECO:0007669"/>
    <property type="project" value="InterPro"/>
</dbReference>
<feature type="region of interest" description="Disordered" evidence="1">
    <location>
        <begin position="1"/>
        <end position="30"/>
    </location>
</feature>
<sequence length="279" mass="28358">MPLWQEAFSAAPTPAAPSTALPSAPAATAPAGATAPAAATATPAAPAVSATPAPPVTSAPPAAPQAPAVPEGTGVPAGMRTFAGLRVPPGHGASVSLTFDDGPAPAYTTKVLALLASHRVTAVFCLVGTQVAAHPQLVRAEHAAGHLLCDHSRDHDLTMTTKGAAYVTAEVDDGIAAVRRAAPGVPVPYYRQPGGEWTPEVLSAASAAGLRPLRWSVDPRDWSRPGERAIASRVLEQLRPGGVVLMHDGGGDRSETVAVLTWLLDALPQAGWHFTLPAA</sequence>
<keyword evidence="4" id="KW-1185">Reference proteome</keyword>
<dbReference type="Pfam" id="PF01522">
    <property type="entry name" value="Polysacc_deac_1"/>
    <property type="match status" value="1"/>
</dbReference>
<protein>
    <submittedName>
        <fullName evidence="3">Peptidoglycan/xylan/chitin deacetylase (PgdA/CDA1 family)</fullName>
    </submittedName>
</protein>
<dbReference type="PANTHER" id="PTHR10587">
    <property type="entry name" value="GLYCOSYL TRANSFERASE-RELATED"/>
    <property type="match status" value="1"/>
</dbReference>
<feature type="compositionally biased region" description="Pro residues" evidence="1">
    <location>
        <begin position="52"/>
        <end position="64"/>
    </location>
</feature>
<dbReference type="InterPro" id="IPR011330">
    <property type="entry name" value="Glyco_hydro/deAcase_b/a-brl"/>
</dbReference>
<dbReference type="Gene3D" id="3.20.20.370">
    <property type="entry name" value="Glycoside hydrolase/deacetylase"/>
    <property type="match status" value="1"/>
</dbReference>
<name>A0A420XR00_9ACTN</name>
<evidence type="ECO:0000313" key="4">
    <source>
        <dbReference type="Proteomes" id="UP000281955"/>
    </source>
</evidence>
<proteinExistence type="predicted"/>
<dbReference type="PROSITE" id="PS51677">
    <property type="entry name" value="NODB"/>
    <property type="match status" value="1"/>
</dbReference>
<feature type="domain" description="NodB homology" evidence="2">
    <location>
        <begin position="93"/>
        <end position="275"/>
    </location>
</feature>
<dbReference type="CDD" id="cd10917">
    <property type="entry name" value="CE4_NodB_like_6s_7s"/>
    <property type="match status" value="1"/>
</dbReference>
<dbReference type="AlphaFoldDB" id="A0A420XR00"/>
<reference evidence="3 4" key="1">
    <citation type="submission" date="2018-10" db="EMBL/GenBank/DDBJ databases">
        <title>Genomic Encyclopedia of Archaeal and Bacterial Type Strains, Phase II (KMG-II): from individual species to whole genera.</title>
        <authorList>
            <person name="Goeker M."/>
        </authorList>
    </citation>
    <scope>NUCLEOTIDE SEQUENCE [LARGE SCALE GENOMIC DNA]</scope>
    <source>
        <strain evidence="3 4">RP-AC37</strain>
    </source>
</reference>
<dbReference type="InterPro" id="IPR002509">
    <property type="entry name" value="NODB_dom"/>
</dbReference>
<dbReference type="EMBL" id="RBWV01000011">
    <property type="protein sequence ID" value="RKS75632.1"/>
    <property type="molecule type" value="Genomic_DNA"/>
</dbReference>
<accession>A0A420XR00</accession>
<evidence type="ECO:0000259" key="2">
    <source>
        <dbReference type="PROSITE" id="PS51677"/>
    </source>
</evidence>
<organism evidence="3 4">
    <name type="scientific">Motilibacter peucedani</name>
    <dbReference type="NCBI Taxonomy" id="598650"/>
    <lineage>
        <taxon>Bacteria</taxon>
        <taxon>Bacillati</taxon>
        <taxon>Actinomycetota</taxon>
        <taxon>Actinomycetes</taxon>
        <taxon>Motilibacterales</taxon>
        <taxon>Motilibacteraceae</taxon>
        <taxon>Motilibacter</taxon>
    </lineage>
</organism>
<feature type="region of interest" description="Disordered" evidence="1">
    <location>
        <begin position="46"/>
        <end position="83"/>
    </location>
</feature>